<comment type="caution">
    <text evidence="1">The sequence shown here is derived from an EMBL/GenBank/DDBJ whole genome shotgun (WGS) entry which is preliminary data.</text>
</comment>
<dbReference type="SUPFAM" id="SSF52047">
    <property type="entry name" value="RNI-like"/>
    <property type="match status" value="1"/>
</dbReference>
<dbReference type="OrthoDB" id="3022813at2759"/>
<gene>
    <name evidence="1" type="ORF">CPB84DRAFT_1851069</name>
</gene>
<keyword evidence="2" id="KW-1185">Reference proteome</keyword>
<sequence>MSTPPVTPPPIRKSHDIPQEIINKIIDDVSQLDSKYHLLACSLVSRAFRYPSRGHLFSTTELDVYPTPLGSKKLLSQARNNMESRLRVLIDLLAYPSDLGAAIRTLKIANHNFDEATLNELLVLCITRAPHLTTLYLASFHWRSLGADVSKSLIALITRRSVSVLDLSNITNMPRDTMDRCPSLRFLRMNYVTFATSSSASDVGWALTPTMADYLSLSGTYRFIQNPNSAAHISLSCIMLTLESQSHVAKFVSLVSASTYLRSLKLEFPPNVRIDIADGITLGDFRCLSSIWLEMHWDNKLTGIEAFFNSPMPTVLEHIQVIFKASYDGSTQRVLELLHEPKDTACFFRRRQHPCVVNVKLVLELRNAAHTTLPPTSHELLQIAERFKRKVGYLPDFRELAEARGLFVPVIGVRLFSVE</sequence>
<organism evidence="1 2">
    <name type="scientific">Gymnopilus junonius</name>
    <name type="common">Spectacular rustgill mushroom</name>
    <name type="synonym">Gymnopilus spectabilis subsp. junonius</name>
    <dbReference type="NCBI Taxonomy" id="109634"/>
    <lineage>
        <taxon>Eukaryota</taxon>
        <taxon>Fungi</taxon>
        <taxon>Dikarya</taxon>
        <taxon>Basidiomycota</taxon>
        <taxon>Agaricomycotina</taxon>
        <taxon>Agaricomycetes</taxon>
        <taxon>Agaricomycetidae</taxon>
        <taxon>Agaricales</taxon>
        <taxon>Agaricineae</taxon>
        <taxon>Hymenogastraceae</taxon>
        <taxon>Gymnopilus</taxon>
    </lineage>
</organism>
<accession>A0A9P5THX4</accession>
<evidence type="ECO:0000313" key="1">
    <source>
        <dbReference type="EMBL" id="KAF8883086.1"/>
    </source>
</evidence>
<reference evidence="1" key="1">
    <citation type="submission" date="2020-11" db="EMBL/GenBank/DDBJ databases">
        <authorList>
            <consortium name="DOE Joint Genome Institute"/>
            <person name="Ahrendt S."/>
            <person name="Riley R."/>
            <person name="Andreopoulos W."/>
            <person name="LaButti K."/>
            <person name="Pangilinan J."/>
            <person name="Ruiz-duenas F.J."/>
            <person name="Barrasa J.M."/>
            <person name="Sanchez-Garcia M."/>
            <person name="Camarero S."/>
            <person name="Miyauchi S."/>
            <person name="Serrano A."/>
            <person name="Linde D."/>
            <person name="Babiker R."/>
            <person name="Drula E."/>
            <person name="Ayuso-Fernandez I."/>
            <person name="Pacheco R."/>
            <person name="Padilla G."/>
            <person name="Ferreira P."/>
            <person name="Barriuso J."/>
            <person name="Kellner H."/>
            <person name="Castanera R."/>
            <person name="Alfaro M."/>
            <person name="Ramirez L."/>
            <person name="Pisabarro A.G."/>
            <person name="Kuo A."/>
            <person name="Tritt A."/>
            <person name="Lipzen A."/>
            <person name="He G."/>
            <person name="Yan M."/>
            <person name="Ng V."/>
            <person name="Cullen D."/>
            <person name="Martin F."/>
            <person name="Rosso M.-N."/>
            <person name="Henrissat B."/>
            <person name="Hibbett D."/>
            <person name="Martinez A.T."/>
            <person name="Grigoriev I.V."/>
        </authorList>
    </citation>
    <scope>NUCLEOTIDE SEQUENCE</scope>
    <source>
        <strain evidence="1">AH 44721</strain>
    </source>
</reference>
<dbReference type="InterPro" id="IPR032675">
    <property type="entry name" value="LRR_dom_sf"/>
</dbReference>
<evidence type="ECO:0000313" key="2">
    <source>
        <dbReference type="Proteomes" id="UP000724874"/>
    </source>
</evidence>
<dbReference type="EMBL" id="JADNYJ010000118">
    <property type="protein sequence ID" value="KAF8883086.1"/>
    <property type="molecule type" value="Genomic_DNA"/>
</dbReference>
<protein>
    <recommendedName>
        <fullName evidence="3">F-box domain-containing protein</fullName>
    </recommendedName>
</protein>
<dbReference type="Gene3D" id="3.80.10.10">
    <property type="entry name" value="Ribonuclease Inhibitor"/>
    <property type="match status" value="1"/>
</dbReference>
<dbReference type="Proteomes" id="UP000724874">
    <property type="component" value="Unassembled WGS sequence"/>
</dbReference>
<evidence type="ECO:0008006" key="3">
    <source>
        <dbReference type="Google" id="ProtNLM"/>
    </source>
</evidence>
<dbReference type="AlphaFoldDB" id="A0A9P5THX4"/>
<name>A0A9P5THX4_GYMJU</name>
<proteinExistence type="predicted"/>